<dbReference type="AlphaFoldDB" id="A0A2U3PQX3"/>
<accession>A0A2U3PQX3</accession>
<feature type="region of interest" description="Disordered" evidence="1">
    <location>
        <begin position="1"/>
        <end position="54"/>
    </location>
</feature>
<gene>
    <name evidence="2" type="ORF">BRAD3257_0380</name>
</gene>
<proteinExistence type="predicted"/>
<name>A0A2U3PQX3_9BRAD</name>
<dbReference type="EMBL" id="LS398110">
    <property type="protein sequence ID" value="SPP91547.1"/>
    <property type="molecule type" value="Genomic_DNA"/>
</dbReference>
<feature type="compositionally biased region" description="Basic and acidic residues" evidence="1">
    <location>
        <begin position="21"/>
        <end position="45"/>
    </location>
</feature>
<protein>
    <submittedName>
        <fullName evidence="2">Uncharacterized protein</fullName>
    </submittedName>
</protein>
<dbReference type="KEGG" id="bvz:BRAD3257_0380"/>
<organism evidence="2 3">
    <name type="scientific">Bradyrhizobium vignae</name>
    <dbReference type="NCBI Taxonomy" id="1549949"/>
    <lineage>
        <taxon>Bacteria</taxon>
        <taxon>Pseudomonadati</taxon>
        <taxon>Pseudomonadota</taxon>
        <taxon>Alphaproteobacteria</taxon>
        <taxon>Hyphomicrobiales</taxon>
        <taxon>Nitrobacteraceae</taxon>
        <taxon>Bradyrhizobium</taxon>
    </lineage>
</organism>
<sequence>MRVSNHAKPPLMQLGLASFETPREERGPWDRGLWDEGRESSRGCSERVGAGNIPTQTKKDQLALALLAVRTDPILFDPGGLGAEESGTERTGSTHAILFAMQGGRRLAEKRRD</sequence>
<reference evidence="2 3" key="1">
    <citation type="submission" date="2018-03" db="EMBL/GenBank/DDBJ databases">
        <authorList>
            <person name="Gully D."/>
        </authorList>
    </citation>
    <scope>NUCLEOTIDE SEQUENCE [LARGE SCALE GENOMIC DNA]</scope>
    <source>
        <strain evidence="2">ORS3257</strain>
    </source>
</reference>
<evidence type="ECO:0000313" key="3">
    <source>
        <dbReference type="Proteomes" id="UP000246085"/>
    </source>
</evidence>
<evidence type="ECO:0000256" key="1">
    <source>
        <dbReference type="SAM" id="MobiDB-lite"/>
    </source>
</evidence>
<evidence type="ECO:0000313" key="2">
    <source>
        <dbReference type="EMBL" id="SPP91547.1"/>
    </source>
</evidence>
<dbReference type="Proteomes" id="UP000246085">
    <property type="component" value="Chromosome BRAD3257"/>
</dbReference>